<keyword evidence="1" id="KW-0732">Signal</keyword>
<dbReference type="NCBIfam" id="NF038117">
    <property type="entry name" value="choice_anch_I"/>
    <property type="match status" value="1"/>
</dbReference>
<dbReference type="Gene3D" id="2.60.40.10">
    <property type="entry name" value="Immunoglobulins"/>
    <property type="match status" value="1"/>
</dbReference>
<dbReference type="InterPro" id="IPR015943">
    <property type="entry name" value="WD40/YVTN_repeat-like_dom_sf"/>
</dbReference>
<dbReference type="EMBL" id="BAAAOF010000002">
    <property type="protein sequence ID" value="GAA1924100.1"/>
    <property type="molecule type" value="Genomic_DNA"/>
</dbReference>
<evidence type="ECO:0008006" key="6">
    <source>
        <dbReference type="Google" id="ProtNLM"/>
    </source>
</evidence>
<feature type="domain" description="Choice-of-anchor I" evidence="3">
    <location>
        <begin position="50"/>
        <end position="532"/>
    </location>
</feature>
<evidence type="ECO:0000259" key="3">
    <source>
        <dbReference type="Pfam" id="PF22494"/>
    </source>
</evidence>
<accession>A0ABP5AW35</accession>
<dbReference type="InterPro" id="IPR052956">
    <property type="entry name" value="Mesenchyme-surface_protein"/>
</dbReference>
<sequence>MAAASVTASLVLAAPASARIVDAPITYSADDATLALAPIGTYETGVFDESAAEIVAFHGTRLYVVNAQAGVVDVLDASNPAAPTKLFSIAGTGVANSINVRADGLGVVAFESTTKTEPGTLLFFDADAPEATVLGSVVVGALPDNVEFSKDGAYAISANEGEPNDEFTVDPEGSVSVVTLPATKAAPAQSDVRTADFHEFEVGGSKTLDPAVRVFGPTPHGDDLPVSRNLEPEYVAVDGGTAYAALQEANAVAVIDLASATVTDIWPLGFKDLSVAGNGIDPSDRDPQGASTFSVRTFENLFGIYNPDGIVAYQAGDQTFLVTANEGDVREWGDYVEATRAKDIEDFGPVSPQIAALLGDGDLGRLNVSIEDGFNEETGQYEALYTYGGRSFSIWTTDGTQVFDSGDQFENITYAANPAFFNSNHSEANFEGRSDDKGPEPENLAIGAVGGRTYAFIGLERVGGVMVYDITDPAGADFVTYVNNRDFAADPETPDAGDLGPEGLEFISGAASPTGLPLLAVGNEVSGTTTLFSLTDLTPDTTSPVVALGDTGGSVFEGNAVTLTVAASDDRALTNVVGTITRDGKVVKKTQLKVDGAARATHTIDLSSVVKGGLPVGDYVLTFSAKDAARNQSEPQEFAFSIVDTTRPEAVLVTPTATAVKKLKIQVDATDAQGLQRVVANVYKDGKLVTSTQKDAKGKTTATHKATVELADGTYQIKYNAQDVAGNISKTGTYSVTVDAKKPTITVKDGATYTKEARRGYELVSFKLYDAGKIARLTLNGVEKDLTDNTWSDLNFVKPGQFGAVEGTNVLVVYDVAGNAQRLSFRLAG</sequence>
<organism evidence="4 5">
    <name type="scientific">Microbacterium aoyamense</name>
    <dbReference type="NCBI Taxonomy" id="344166"/>
    <lineage>
        <taxon>Bacteria</taxon>
        <taxon>Bacillati</taxon>
        <taxon>Actinomycetota</taxon>
        <taxon>Actinomycetes</taxon>
        <taxon>Micrococcales</taxon>
        <taxon>Microbacteriaceae</taxon>
        <taxon>Microbacterium</taxon>
    </lineage>
</organism>
<dbReference type="SUPFAM" id="SSF51004">
    <property type="entry name" value="C-terminal (heme d1) domain of cytochrome cd1-nitrite reductase"/>
    <property type="match status" value="1"/>
</dbReference>
<dbReference type="Proteomes" id="UP001501343">
    <property type="component" value="Unassembled WGS sequence"/>
</dbReference>
<protein>
    <recommendedName>
        <fullName evidence="6">Alkaline phosphatase</fullName>
    </recommendedName>
</protein>
<dbReference type="InterPro" id="IPR011048">
    <property type="entry name" value="Haem_d1_sf"/>
</dbReference>
<feature type="signal peptide" evidence="1">
    <location>
        <begin position="1"/>
        <end position="18"/>
    </location>
</feature>
<dbReference type="InterPro" id="IPR055188">
    <property type="entry name" value="Choice_anch_I"/>
</dbReference>
<comment type="caution">
    <text evidence="4">The sequence shown here is derived from an EMBL/GenBank/DDBJ whole genome shotgun (WGS) entry which is preliminary data.</text>
</comment>
<dbReference type="Pfam" id="PF22494">
    <property type="entry name" value="choice_anch_I"/>
    <property type="match status" value="1"/>
</dbReference>
<feature type="domain" description="Bacterial Ig-like" evidence="2">
    <location>
        <begin position="658"/>
        <end position="739"/>
    </location>
</feature>
<evidence type="ECO:0000259" key="2">
    <source>
        <dbReference type="Pfam" id="PF19077"/>
    </source>
</evidence>
<gene>
    <name evidence="4" type="ORF">GCM10009775_15550</name>
</gene>
<dbReference type="PANTHER" id="PTHR46928">
    <property type="entry name" value="MESENCHYME-SPECIFIC CELL SURFACE GLYCOPROTEIN"/>
    <property type="match status" value="1"/>
</dbReference>
<evidence type="ECO:0000313" key="5">
    <source>
        <dbReference type="Proteomes" id="UP001501343"/>
    </source>
</evidence>
<evidence type="ECO:0000313" key="4">
    <source>
        <dbReference type="EMBL" id="GAA1924100.1"/>
    </source>
</evidence>
<evidence type="ECO:0000256" key="1">
    <source>
        <dbReference type="SAM" id="SignalP"/>
    </source>
</evidence>
<dbReference type="Pfam" id="PF19077">
    <property type="entry name" value="Big_13"/>
    <property type="match status" value="1"/>
</dbReference>
<reference evidence="5" key="1">
    <citation type="journal article" date="2019" name="Int. J. Syst. Evol. Microbiol.">
        <title>The Global Catalogue of Microorganisms (GCM) 10K type strain sequencing project: providing services to taxonomists for standard genome sequencing and annotation.</title>
        <authorList>
            <consortium name="The Broad Institute Genomics Platform"/>
            <consortium name="The Broad Institute Genome Sequencing Center for Infectious Disease"/>
            <person name="Wu L."/>
            <person name="Ma J."/>
        </authorList>
    </citation>
    <scope>NUCLEOTIDE SEQUENCE [LARGE SCALE GENOMIC DNA]</scope>
    <source>
        <strain evidence="5">JCM 14900</strain>
    </source>
</reference>
<name>A0ABP5AW35_9MICO</name>
<proteinExistence type="predicted"/>
<keyword evidence="5" id="KW-1185">Reference proteome</keyword>
<dbReference type="Gene3D" id="2.130.10.10">
    <property type="entry name" value="YVTN repeat-like/Quinoprotein amine dehydrogenase"/>
    <property type="match status" value="1"/>
</dbReference>
<dbReference type="InterPro" id="IPR013783">
    <property type="entry name" value="Ig-like_fold"/>
</dbReference>
<feature type="chain" id="PRO_5045278973" description="Alkaline phosphatase" evidence="1">
    <location>
        <begin position="19"/>
        <end position="829"/>
    </location>
</feature>
<dbReference type="PANTHER" id="PTHR46928:SF1">
    <property type="entry name" value="MESENCHYME-SPECIFIC CELL SURFACE GLYCOPROTEIN"/>
    <property type="match status" value="1"/>
</dbReference>
<dbReference type="InterPro" id="IPR044016">
    <property type="entry name" value="Big_13"/>
</dbReference>